<name>A0AB34J4U1_PRYPA</name>
<proteinExistence type="predicted"/>
<dbReference type="Gene3D" id="3.30.70.1230">
    <property type="entry name" value="Nucleotide cyclase"/>
    <property type="match status" value="2"/>
</dbReference>
<dbReference type="PANTHER" id="PTHR16305:SF28">
    <property type="entry name" value="GUANYLATE CYCLASE DOMAIN-CONTAINING PROTEIN"/>
    <property type="match status" value="1"/>
</dbReference>
<reference evidence="5 6" key="1">
    <citation type="journal article" date="2024" name="Science">
        <title>Giant polyketide synthase enzymes in the biosynthesis of giant marine polyether toxins.</title>
        <authorList>
            <person name="Fallon T.R."/>
            <person name="Shende V.V."/>
            <person name="Wierzbicki I.H."/>
            <person name="Pendleton A.L."/>
            <person name="Watervoot N.F."/>
            <person name="Auber R.P."/>
            <person name="Gonzalez D.J."/>
            <person name="Wisecaver J.H."/>
            <person name="Moore B.S."/>
        </authorList>
    </citation>
    <scope>NUCLEOTIDE SEQUENCE [LARGE SCALE GENOMIC DNA]</scope>
    <source>
        <strain evidence="5 6">12B1</strain>
    </source>
</reference>
<dbReference type="Gene3D" id="3.90.245.10">
    <property type="entry name" value="Ribonucleoside hydrolase-like"/>
    <property type="match status" value="1"/>
</dbReference>
<dbReference type="InterPro" id="IPR001054">
    <property type="entry name" value="A/G_cyclase"/>
</dbReference>
<dbReference type="Pfam" id="PF00211">
    <property type="entry name" value="Guanylate_cyc"/>
    <property type="match status" value="2"/>
</dbReference>
<comment type="caution">
    <text evidence="5">The sequence shown here is derived from an EMBL/GenBank/DDBJ whole genome shotgun (WGS) entry which is preliminary data.</text>
</comment>
<dbReference type="GO" id="GO:0035556">
    <property type="term" value="P:intracellular signal transduction"/>
    <property type="evidence" value="ECO:0007669"/>
    <property type="project" value="InterPro"/>
</dbReference>
<evidence type="ECO:0000259" key="4">
    <source>
        <dbReference type="PROSITE" id="PS50125"/>
    </source>
</evidence>
<dbReference type="GO" id="GO:0016799">
    <property type="term" value="F:hydrolase activity, hydrolyzing N-glycosyl compounds"/>
    <property type="evidence" value="ECO:0007669"/>
    <property type="project" value="InterPro"/>
</dbReference>
<accession>A0AB34J4U1</accession>
<dbReference type="InterPro" id="IPR029787">
    <property type="entry name" value="Nucleotide_cyclase"/>
</dbReference>
<dbReference type="SUPFAM" id="SSF55073">
    <property type="entry name" value="Nucleotide cyclase"/>
    <property type="match status" value="2"/>
</dbReference>
<feature type="compositionally biased region" description="Low complexity" evidence="3">
    <location>
        <begin position="28"/>
        <end position="38"/>
    </location>
</feature>
<feature type="compositionally biased region" description="Basic and acidic residues" evidence="3">
    <location>
        <begin position="1194"/>
        <end position="1207"/>
    </location>
</feature>
<organism evidence="5 6">
    <name type="scientific">Prymnesium parvum</name>
    <name type="common">Toxic golden alga</name>
    <dbReference type="NCBI Taxonomy" id="97485"/>
    <lineage>
        <taxon>Eukaryota</taxon>
        <taxon>Haptista</taxon>
        <taxon>Haptophyta</taxon>
        <taxon>Prymnesiophyceae</taxon>
        <taxon>Prymnesiales</taxon>
        <taxon>Prymnesiaceae</taxon>
        <taxon>Prymnesium</taxon>
    </lineage>
</organism>
<keyword evidence="1" id="KW-0547">Nucleotide-binding</keyword>
<dbReference type="GO" id="GO:0005524">
    <property type="term" value="F:ATP binding"/>
    <property type="evidence" value="ECO:0007669"/>
    <property type="project" value="UniProtKB-KW"/>
</dbReference>
<feature type="region of interest" description="Disordered" evidence="3">
    <location>
        <begin position="887"/>
        <end position="916"/>
    </location>
</feature>
<dbReference type="GO" id="GO:0004016">
    <property type="term" value="F:adenylate cyclase activity"/>
    <property type="evidence" value="ECO:0007669"/>
    <property type="project" value="TreeGrafter"/>
</dbReference>
<dbReference type="CDD" id="cd07302">
    <property type="entry name" value="CHD"/>
    <property type="match status" value="2"/>
</dbReference>
<dbReference type="InterPro" id="IPR036452">
    <property type="entry name" value="Ribo_hydro-like"/>
</dbReference>
<evidence type="ECO:0000313" key="5">
    <source>
        <dbReference type="EMBL" id="KAL1512412.1"/>
    </source>
</evidence>
<dbReference type="PANTHER" id="PTHR16305">
    <property type="entry name" value="TESTICULAR SOLUBLE ADENYLYL CYCLASE"/>
    <property type="match status" value="1"/>
</dbReference>
<dbReference type="PROSITE" id="PS50125">
    <property type="entry name" value="GUANYLATE_CYCLASE_2"/>
    <property type="match status" value="2"/>
</dbReference>
<sequence length="2131" mass="229698">MVPNENAFAAPRLPPPSRDYVSVRKLLASPTKPAASNPSSPPPAPPPPPAPLASPPSPSPLARLLAPCLPADAPPSKAYVSSRRLHLDAAAPPAPSPCDVLGLASRLFRLPQRWSHVEAERSNRGERHVVVEPKRKSTLAGHLLKRMENVTPFSPALAHWHLAQAGPSGALPAAWACDAALLFVDISGFTNLSTRLDIDKLQGHINTYFSRLIDVVTVHHGDVLRFAGDAVLCAWSLTPGEDGATSPHLASAAVAACQCALALLESGTRIYKISELDATLTIHSGVGVGRINCFEVGSSEQWEIFVAGEPLKQMADAEGVAVRGEAVCSGDVWALVSSAFEGEERDGGCVVLRSRNPSYADDPSMKAALIAHEFVSHQRKKRLHPRLATPAHEKHLRGAVHDAARSALDAGALADLPEQRNVVISFCMIEGLDGALANYAAGLNEVQACFCALANAVRARGASIRQFIKDDKGVVCIWALGLPNNSFEDNAERGLLAATDAVRAMRSQGLRARVGITSGTAFCGLVGAAYRCEYSVMGPSVNLAARLMCACEKLRLDVLCNDALHEMAMGRASCAFVFEHVGLQTVKGYNAPVAFYSPLLQEAGVPTTPRSTWEKLKPLVRDKAIFSLNELETAWQQVNARQLEGSIRDATLAHLGRLPFEQKLLVKMASCLGCEFDFSLLASIYSGPQRKLHAALEADGVRRFLSRSAERLRFNEEMERTIIYSLLLISQRQRIHHLAADSYRRMFVALQRSGSALATSDIPDLLAYHAELAGELSLAGACYTISGLAAERQGKFGRAARRYQACVRIFEKHNPQSMDLTFLRAQALLTEQYERGNARAPRGFSATRTYETILSQLELKLNGGNAPSGVVRWRRVHATMRVAARATDVQTNSSHRTSITDAATEGGGTRRTSRDESGMEVLATQAEAAQVRYRLAFSMMRESLQLAADASAIEGHLQLALRVHETLNRTDLQAETHAALGILHVKLSREASAAEGARHVERALSELRQSILLRPGSSALLYLIELHRHVAAGPHHDLLRTLSLCGVAQQLTAAHHGPFMRLAGSIAQMQAEAYKAIGEHGKAISCAQRSVRVSANGFRFDRSADSLHAFVVEEPSEKAKARFPQVQPRRINSESPSPCNPALRRTAYSHGAMVTPPGSANSLDDASLDRQLSGADELDVELPWRSHASCSGEGGEHPADEWRGMDGGKPEEGVAFVLLRSITRMRSRSRPPRAHEAAGSFCEHAIASARHWSDAEIEGGLISTFGELAEHFWVGLVLEDDGALSDNVEELRTRTLSAMRLCVRFASYTEKKAASHALAPLITFAHGVARDPQSLHLVLLMVLLSSLSRVALLVSDMGADISELEAPSPASLLQFNANVRLPSIMTLNADSRDELIDMLACVRAFNFSSFCLGELVVGSLAPLRKLGNPAARRVLLFGVSSFLSDIMLSQAMELTKLLSSELARSVQASVVCLTDFLASSPAQSEVEVFRRFYAMVLGDAASTSPRDRLNIMLLLGGAQGHAPLSSRASRASLLNEALGQLPPLRLHALEAELSTQGSSRPIVAAGASELLLEYYSIGMQAGSSPVDAIVPALSALESLFRAARGHSSGGGSAERDRTKSVQARHSIDRDEALPPLHCVCVNATRAIRATFEAICAAVPDVDPAEAARLAMDGARDDTEQEAVLDDTRYAVMHRTDEMAYLVTNSIHHRANEKIALPGEKNETSLRARLAHAAESFAGGQPTPLIIFTDPGRDADDELMLVLASAVEALGLFNLKLVCTTRPPAVSRARLAKGVLEAVGLDRVPAIAMNNSSSPASSTSSVRAEFASSEPDTANSAEATMKLLRTYEEAQNSSLTLLILSNMTAAAAFIEQNEKIFQAKTANVCILGGVNDESLFDEEAPYLLPDLKATNHKADPAAAAFIFSRCQKLQVSMVVLSSSATDVVCVPSFFYDELAALGHPVAVHLRESLHSSISSLWEKACMRLDERRDVTFELESSFCVPADEQYDRNWFANTFLGGTAMVDSLETSGGIWQHVVSLPMARPLALLTAHHGALSHFFDVEAKLVSGVEHLVVGVGVGGSEESSGVREAHQLRAFLMDAVRYSLLSSREQAVNSSFAFVRSAESSDALSSPE</sequence>
<dbReference type="SUPFAM" id="SSF53590">
    <property type="entry name" value="Nucleoside hydrolase"/>
    <property type="match status" value="1"/>
</dbReference>
<evidence type="ECO:0000256" key="3">
    <source>
        <dbReference type="SAM" id="MobiDB-lite"/>
    </source>
</evidence>
<protein>
    <recommendedName>
        <fullName evidence="4">Guanylate cyclase domain-containing protein</fullName>
    </recommendedName>
</protein>
<dbReference type="EMBL" id="JBGBPQ010000013">
    <property type="protein sequence ID" value="KAL1512412.1"/>
    <property type="molecule type" value="Genomic_DNA"/>
</dbReference>
<feature type="compositionally biased region" description="Polar residues" evidence="3">
    <location>
        <begin position="888"/>
        <end position="901"/>
    </location>
</feature>
<feature type="compositionally biased region" description="Pro residues" evidence="3">
    <location>
        <begin position="39"/>
        <end position="59"/>
    </location>
</feature>
<feature type="region of interest" description="Disordered" evidence="3">
    <location>
        <begin position="1605"/>
        <end position="1624"/>
    </location>
</feature>
<dbReference type="GO" id="GO:0005737">
    <property type="term" value="C:cytoplasm"/>
    <property type="evidence" value="ECO:0007669"/>
    <property type="project" value="TreeGrafter"/>
</dbReference>
<gene>
    <name evidence="5" type="ORF">AB1Y20_005668</name>
</gene>
<dbReference type="GO" id="GO:0009190">
    <property type="term" value="P:cyclic nucleotide biosynthetic process"/>
    <property type="evidence" value="ECO:0007669"/>
    <property type="project" value="InterPro"/>
</dbReference>
<keyword evidence="2" id="KW-0067">ATP-binding</keyword>
<feature type="region of interest" description="Disordered" evidence="3">
    <location>
        <begin position="1121"/>
        <end position="1140"/>
    </location>
</feature>
<feature type="region of interest" description="Disordered" evidence="3">
    <location>
        <begin position="1188"/>
        <end position="1207"/>
    </location>
</feature>
<feature type="region of interest" description="Disordered" evidence="3">
    <location>
        <begin position="25"/>
        <end position="61"/>
    </location>
</feature>
<evidence type="ECO:0000256" key="2">
    <source>
        <dbReference type="ARBA" id="ARBA00022840"/>
    </source>
</evidence>
<dbReference type="Proteomes" id="UP001515480">
    <property type="component" value="Unassembled WGS sequence"/>
</dbReference>
<feature type="compositionally biased region" description="Basic and acidic residues" evidence="3">
    <location>
        <begin position="1613"/>
        <end position="1624"/>
    </location>
</feature>
<feature type="domain" description="Guanylate cyclase" evidence="4">
    <location>
        <begin position="180"/>
        <end position="318"/>
    </location>
</feature>
<keyword evidence="6" id="KW-1185">Reference proteome</keyword>
<evidence type="ECO:0000313" key="6">
    <source>
        <dbReference type="Proteomes" id="UP001515480"/>
    </source>
</evidence>
<feature type="domain" description="Guanylate cyclase" evidence="4">
    <location>
        <begin position="496"/>
        <end position="548"/>
    </location>
</feature>
<evidence type="ECO:0000256" key="1">
    <source>
        <dbReference type="ARBA" id="ARBA00022741"/>
    </source>
</evidence>